<dbReference type="EMBL" id="JACGWT010000001">
    <property type="protein sequence ID" value="MBA8792436.1"/>
    <property type="molecule type" value="Genomic_DNA"/>
</dbReference>
<evidence type="ECO:0000256" key="1">
    <source>
        <dbReference type="SAM" id="Phobius"/>
    </source>
</evidence>
<organism evidence="2 3">
    <name type="scientific">Microlunatus kandeliicorticis</name>
    <dbReference type="NCBI Taxonomy" id="1759536"/>
    <lineage>
        <taxon>Bacteria</taxon>
        <taxon>Bacillati</taxon>
        <taxon>Actinomycetota</taxon>
        <taxon>Actinomycetes</taxon>
        <taxon>Propionibacteriales</taxon>
        <taxon>Propionibacteriaceae</taxon>
        <taxon>Microlunatus</taxon>
    </lineage>
</organism>
<evidence type="ECO:0000313" key="2">
    <source>
        <dbReference type="EMBL" id="MBA8792436.1"/>
    </source>
</evidence>
<accession>A0A7W3P419</accession>
<reference evidence="2 3" key="1">
    <citation type="submission" date="2020-07" db="EMBL/GenBank/DDBJ databases">
        <title>Sequencing the genomes of 1000 actinobacteria strains.</title>
        <authorList>
            <person name="Klenk H.-P."/>
        </authorList>
    </citation>
    <scope>NUCLEOTIDE SEQUENCE [LARGE SCALE GENOMIC DNA]</scope>
    <source>
        <strain evidence="2 3">DSM 100723</strain>
    </source>
</reference>
<keyword evidence="1" id="KW-0812">Transmembrane</keyword>
<keyword evidence="3" id="KW-1185">Reference proteome</keyword>
<feature type="transmembrane region" description="Helical" evidence="1">
    <location>
        <begin position="21"/>
        <end position="42"/>
    </location>
</feature>
<keyword evidence="1" id="KW-1133">Transmembrane helix</keyword>
<sequence>MTSTHTTRPAAPTRSRFRWRTVDLITTAMIGVAFGVIFIGWGQVYNLVDPLTKALPPVSGLLGGFWWLPAVVAALVTRRPGAALLAEVVAASVEPLLGGQWGLLTLGSGLIQGLGVELGFLIFAYRRWGWLPAALGGLLAGLLETPFEWATYYPSWSAGWAGLYAITMGLSGMVLGGLLGWVLTRALAGTGALAPFPVGRERAEARRL</sequence>
<feature type="transmembrane region" description="Helical" evidence="1">
    <location>
        <begin position="128"/>
        <end position="147"/>
    </location>
</feature>
<name>A0A7W3P419_9ACTN</name>
<dbReference type="AlphaFoldDB" id="A0A7W3P419"/>
<proteinExistence type="predicted"/>
<dbReference type="Proteomes" id="UP000523079">
    <property type="component" value="Unassembled WGS sequence"/>
</dbReference>
<evidence type="ECO:0000313" key="3">
    <source>
        <dbReference type="Proteomes" id="UP000523079"/>
    </source>
</evidence>
<gene>
    <name evidence="2" type="ORF">FHX74_000030</name>
</gene>
<dbReference type="InterPro" id="IPR017195">
    <property type="entry name" value="ABC_thiamin-permease_prd"/>
</dbReference>
<comment type="caution">
    <text evidence="2">The sequence shown here is derived from an EMBL/GenBank/DDBJ whole genome shotgun (WGS) entry which is preliminary data.</text>
</comment>
<dbReference type="RefSeq" id="WP_328823539.1">
    <property type="nucleotide sequence ID" value="NZ_JACGWT010000001.1"/>
</dbReference>
<keyword evidence="1" id="KW-0472">Membrane</keyword>
<dbReference type="PIRSF" id="PIRSF037394">
    <property type="entry name" value="ABC_thiamine-permease_YkoE_prd"/>
    <property type="match status" value="1"/>
</dbReference>
<protein>
    <submittedName>
        <fullName evidence="2">Energy-coupling factor transport system substrate-specific component</fullName>
    </submittedName>
</protein>
<dbReference type="Pfam" id="PF09819">
    <property type="entry name" value="ABC_cobalt"/>
    <property type="match status" value="1"/>
</dbReference>
<feature type="transmembrane region" description="Helical" evidence="1">
    <location>
        <begin position="159"/>
        <end position="183"/>
    </location>
</feature>